<evidence type="ECO:0000256" key="1">
    <source>
        <dbReference type="SAM" id="Phobius"/>
    </source>
</evidence>
<keyword evidence="1" id="KW-0472">Membrane</keyword>
<gene>
    <name evidence="2" type="ORF">BSTOLATCC_MIC49453</name>
</gene>
<evidence type="ECO:0000313" key="3">
    <source>
        <dbReference type="Proteomes" id="UP001162131"/>
    </source>
</evidence>
<evidence type="ECO:0000313" key="2">
    <source>
        <dbReference type="EMBL" id="CAG9329688.1"/>
    </source>
</evidence>
<protein>
    <submittedName>
        <fullName evidence="2">Uncharacterized protein</fullName>
    </submittedName>
</protein>
<keyword evidence="3" id="KW-1185">Reference proteome</keyword>
<dbReference type="Proteomes" id="UP001162131">
    <property type="component" value="Unassembled WGS sequence"/>
</dbReference>
<proteinExistence type="predicted"/>
<accession>A0AAU9JUL4</accession>
<name>A0AAU9JUL4_9CILI</name>
<comment type="caution">
    <text evidence="2">The sequence shown here is derived from an EMBL/GenBank/DDBJ whole genome shotgun (WGS) entry which is preliminary data.</text>
</comment>
<sequence length="66" mass="7755">MIINLACQIHKWSFLQKFPILIFKIVITISFSFVIYPKHGKSNKLIFKKSYYCVKSTNKNGEILKC</sequence>
<keyword evidence="1" id="KW-0812">Transmembrane</keyword>
<organism evidence="2 3">
    <name type="scientific">Blepharisma stoltei</name>
    <dbReference type="NCBI Taxonomy" id="1481888"/>
    <lineage>
        <taxon>Eukaryota</taxon>
        <taxon>Sar</taxon>
        <taxon>Alveolata</taxon>
        <taxon>Ciliophora</taxon>
        <taxon>Postciliodesmatophora</taxon>
        <taxon>Heterotrichea</taxon>
        <taxon>Heterotrichida</taxon>
        <taxon>Blepharismidae</taxon>
        <taxon>Blepharisma</taxon>
    </lineage>
</organism>
<dbReference type="EMBL" id="CAJZBQ010000048">
    <property type="protein sequence ID" value="CAG9329688.1"/>
    <property type="molecule type" value="Genomic_DNA"/>
</dbReference>
<reference evidence="2" key="1">
    <citation type="submission" date="2021-09" db="EMBL/GenBank/DDBJ databases">
        <authorList>
            <consortium name="AG Swart"/>
            <person name="Singh M."/>
            <person name="Singh A."/>
            <person name="Seah K."/>
            <person name="Emmerich C."/>
        </authorList>
    </citation>
    <scope>NUCLEOTIDE SEQUENCE</scope>
    <source>
        <strain evidence="2">ATCC30299</strain>
    </source>
</reference>
<dbReference type="AlphaFoldDB" id="A0AAU9JUL4"/>
<feature type="transmembrane region" description="Helical" evidence="1">
    <location>
        <begin position="18"/>
        <end position="36"/>
    </location>
</feature>
<keyword evidence="1" id="KW-1133">Transmembrane helix</keyword>